<evidence type="ECO:0000256" key="6">
    <source>
        <dbReference type="ARBA" id="ARBA00022695"/>
    </source>
</evidence>
<dbReference type="FunFam" id="1.10.287.690:FF:000002">
    <property type="entry name" value="DNA polymerase zeta"/>
    <property type="match status" value="1"/>
</dbReference>
<evidence type="ECO:0000256" key="4">
    <source>
        <dbReference type="ARBA" id="ARBA00022485"/>
    </source>
</evidence>
<dbReference type="InterPro" id="IPR042087">
    <property type="entry name" value="DNA_pol_B_thumb"/>
</dbReference>
<keyword evidence="7 20" id="KW-0235">DNA replication</keyword>
<dbReference type="GO" id="GO:0003677">
    <property type="term" value="F:DNA binding"/>
    <property type="evidence" value="ECO:0007669"/>
    <property type="project" value="UniProtKB-KW"/>
</dbReference>
<keyword evidence="15 20" id="KW-0238">DNA-binding</keyword>
<organism evidence="26 27">
    <name type="scientific">Maudiozyma barnettii</name>
    <dbReference type="NCBI Taxonomy" id="61262"/>
    <lineage>
        <taxon>Eukaryota</taxon>
        <taxon>Fungi</taxon>
        <taxon>Dikarya</taxon>
        <taxon>Ascomycota</taxon>
        <taxon>Saccharomycotina</taxon>
        <taxon>Saccharomycetes</taxon>
        <taxon>Saccharomycetales</taxon>
        <taxon>Saccharomycetaceae</taxon>
        <taxon>Maudiozyma</taxon>
    </lineage>
</organism>
<dbReference type="PANTHER" id="PTHR45812:SF1">
    <property type="entry name" value="DNA POLYMERASE ZETA CATALYTIC SUBUNIT"/>
    <property type="match status" value="1"/>
</dbReference>
<comment type="catalytic activity">
    <reaction evidence="18 20">
        <text>DNA(n) + a 2'-deoxyribonucleoside 5'-triphosphate = DNA(n+1) + diphosphate</text>
        <dbReference type="Rhea" id="RHEA:22508"/>
        <dbReference type="Rhea" id="RHEA-COMP:17339"/>
        <dbReference type="Rhea" id="RHEA-COMP:17340"/>
        <dbReference type="ChEBI" id="CHEBI:33019"/>
        <dbReference type="ChEBI" id="CHEBI:61560"/>
        <dbReference type="ChEBI" id="CHEBI:173112"/>
        <dbReference type="EC" id="2.7.7.7"/>
    </reaction>
</comment>
<evidence type="ECO:0000259" key="23">
    <source>
        <dbReference type="Pfam" id="PF14260"/>
    </source>
</evidence>
<dbReference type="SUPFAM" id="SSF53098">
    <property type="entry name" value="Ribonuclease H-like"/>
    <property type="match status" value="1"/>
</dbReference>
<evidence type="ECO:0000259" key="25">
    <source>
        <dbReference type="Pfam" id="PF24065"/>
    </source>
</evidence>
<evidence type="ECO:0000256" key="19">
    <source>
        <dbReference type="ARBA" id="ARBA00066055"/>
    </source>
</evidence>
<evidence type="ECO:0000313" key="27">
    <source>
        <dbReference type="Proteomes" id="UP000644660"/>
    </source>
</evidence>
<evidence type="ECO:0000256" key="13">
    <source>
        <dbReference type="ARBA" id="ARBA00023004"/>
    </source>
</evidence>
<keyword evidence="9" id="KW-0227">DNA damage</keyword>
<comment type="subcellular location">
    <subcellularLocation>
        <location evidence="2 20">Nucleus</location>
    </subcellularLocation>
</comment>
<dbReference type="InterPro" id="IPR006133">
    <property type="entry name" value="DNA-dir_DNA_pol_B_exonuc"/>
</dbReference>
<evidence type="ECO:0000259" key="21">
    <source>
        <dbReference type="Pfam" id="PF00136"/>
    </source>
</evidence>
<dbReference type="InterPro" id="IPR056447">
    <property type="entry name" value="REV3_N"/>
</dbReference>
<dbReference type="CDD" id="cd05778">
    <property type="entry name" value="DNA_polB_zeta_exo"/>
    <property type="match status" value="1"/>
</dbReference>
<evidence type="ECO:0000256" key="15">
    <source>
        <dbReference type="ARBA" id="ARBA00023125"/>
    </source>
</evidence>
<gene>
    <name evidence="26" type="ORF">KABA2_02S02530</name>
</gene>
<dbReference type="RefSeq" id="XP_041404745.1">
    <property type="nucleotide sequence ID" value="XM_041548811.1"/>
</dbReference>
<keyword evidence="13 20" id="KW-0408">Iron</keyword>
<evidence type="ECO:0000256" key="11">
    <source>
        <dbReference type="ARBA" id="ARBA00022833"/>
    </source>
</evidence>
<evidence type="ECO:0000256" key="9">
    <source>
        <dbReference type="ARBA" id="ARBA00022763"/>
    </source>
</evidence>
<protein>
    <recommendedName>
        <fullName evidence="20">DNA polymerase</fullName>
        <ecNumber evidence="20">2.7.7.7</ecNumber>
    </recommendedName>
</protein>
<keyword evidence="4 20" id="KW-0004">4Fe-4S</keyword>
<evidence type="ECO:0000256" key="14">
    <source>
        <dbReference type="ARBA" id="ARBA00023014"/>
    </source>
</evidence>
<sequence length="1507" mass="173581">MTSESFPLSSSILSSLSEDEIHLAMNHYDFYMTKPTIIDRSFGESLPINRFNKVPVIRIYGCLPSGHQVLCHIHGIFPYIFLEYDGLNSDTSSVMNQKCAQLHIKLENGVIQHYSKDNRSSNANTITGNLNHIANVSIVKGVPFYGFHVGWSAFYKITLLNPSQVNKISDLLRDGSLLSKKVRTFESHIPYLLQFSADFNLFGCEWINAERCYFREPVLNTILDTNNLMMTFELKTFLSTFCKTEHCILNKNEFPRVGNGLLEIDILPQFITNIDKLEHRDTPSNFPQSGEDTLASIIKYHVSSTKRMVDDLNSQRSLFSLDTYEKPSTIERTKIIKQTWQSAEDYTNFFNKAKNNMKLHSYTPKFSNFIKNDPRFESISDIYKAIKELWPIIPKYLVSQEGIVISEQLQDTSFEDYSIVNNIESGDEESEEINDNGVNNKSKSDDVQMVINEKNMRNDQSQETLAIEQSNSSWRDKISQSMDFVLTQNMAKRRKVLSQNISQKMFPRSELKKGKNGIRFGKNAYRYKMPHFQGLEIVDDLKATGFPIIDYKNLYFGNPRDLDTKPYVYAGKRFDINSTHLIDRVPLTFEDNPVILDDISSKNYFETWRYNKKPPTFCSVKSETNKTHILNIEKPQIANVSRSNKFVYKFKSCSPNSKPMTKKMIQQTLTHFSLEIHVNTREDFKPDPILDAVSAIFWKLDDKTYPFDFNIETEGIMIVNPNIDNPKYSQRFTDAAGQIPIMIYESEFDMLDALTDLIILFDPDILSGFEVNLSSWGYLILRSSRIHKFNLTDELSRVTFKWKNNKFETNSRLYTHSSGTTVTGRYVLNVWRIIRANVALTQYTIENLAFTLLHERIPHFSYSDLTDMWNNMSSITYLKSLFHYWMTRVRINIELLKKQDFIDKTIEQAKLIGIDFHSVYFRGSQYKVESFLIRLCKTEGYVLLSPSKKDVQDQKALECVPLVMEPESAFYKSPMVILDFQSLYPSIMMAYNYCYSTMLGRVRELKEKNNIVGVDNFPLQKGLLTLLGENITIAPNGMVYVKPSIRKSTLSVMLKEILDIRVMVKKTISELGPRNEALKKLLSNKQLALKLLANVTYGYTSASFSGRMPCSDLADSVVQTGRETLERAISMIESNDRWTAKVVYGDTDSLFIYLPGRSKKDAFDIGQEISIAITKANPDPIFLKLEKVYFPSILVSKKRYVGYSFENLDQKVPILDSKGIETVRRDGHPAQQQIVEQTLRILFETKDLSKVKHYVQGQFSKIYQGNVSIQDFCFAKEVKLGRYKSESTAPAGAVVAKRKMEKDKRSEPQYKERVPYLVVRSKLGETLRNRSISPEEFMADESLELDSDYYIIKTLIPPLSRLLNITGINVSDWVTNLKRTRKGLNDSKDKRVKVLGESILCCNCKKNHIFERSSSLCQECMMDERKTAVSLLMNKAVCETRYEDLSLVCRTCSYMYTHDAGLIGNDIASRCDSYDCPIYYSRMKNKKNLQSSDATKSNMALKYLDKW</sequence>
<dbReference type="GO" id="GO:0008270">
    <property type="term" value="F:zinc ion binding"/>
    <property type="evidence" value="ECO:0007669"/>
    <property type="project" value="UniProtKB-KW"/>
</dbReference>
<dbReference type="InterPro" id="IPR006172">
    <property type="entry name" value="DNA-dir_DNA_pol_B"/>
</dbReference>
<proteinExistence type="inferred from homology"/>
<accession>A0A8H2VCF2</accession>
<dbReference type="GO" id="GO:0016035">
    <property type="term" value="C:zeta DNA polymerase complex"/>
    <property type="evidence" value="ECO:0007669"/>
    <property type="project" value="InterPro"/>
</dbReference>
<dbReference type="InterPro" id="IPR023211">
    <property type="entry name" value="DNA_pol_palm_dom_sf"/>
</dbReference>
<dbReference type="SMART" id="SM00486">
    <property type="entry name" value="POLBc"/>
    <property type="match status" value="1"/>
</dbReference>
<evidence type="ECO:0000256" key="16">
    <source>
        <dbReference type="ARBA" id="ARBA00023204"/>
    </source>
</evidence>
<evidence type="ECO:0000256" key="5">
    <source>
        <dbReference type="ARBA" id="ARBA00022679"/>
    </source>
</evidence>
<dbReference type="PRINTS" id="PR00106">
    <property type="entry name" value="DNAPOLB"/>
</dbReference>
<reference evidence="26 27" key="1">
    <citation type="submission" date="2020-05" db="EMBL/GenBank/DDBJ databases">
        <authorList>
            <person name="Casaregola S."/>
            <person name="Devillers H."/>
            <person name="Grondin C."/>
        </authorList>
    </citation>
    <scope>NUCLEOTIDE SEQUENCE [LARGE SCALE GENOMIC DNA]</scope>
    <source>
        <strain evidence="26 27">CLIB 1767</strain>
    </source>
</reference>
<evidence type="ECO:0000256" key="10">
    <source>
        <dbReference type="ARBA" id="ARBA00022771"/>
    </source>
</evidence>
<keyword evidence="6 20" id="KW-0548">Nucleotidyltransferase</keyword>
<dbReference type="GO" id="GO:0006260">
    <property type="term" value="P:DNA replication"/>
    <property type="evidence" value="ECO:0007669"/>
    <property type="project" value="UniProtKB-KW"/>
</dbReference>
<evidence type="ECO:0000256" key="18">
    <source>
        <dbReference type="ARBA" id="ARBA00049244"/>
    </source>
</evidence>
<name>A0A8H2VCF2_9SACH</name>
<evidence type="ECO:0000256" key="7">
    <source>
        <dbReference type="ARBA" id="ARBA00022705"/>
    </source>
</evidence>
<dbReference type="Gene3D" id="1.10.287.690">
    <property type="entry name" value="Helix hairpin bin"/>
    <property type="match status" value="1"/>
</dbReference>
<comment type="subunit">
    <text evidence="19">Forms DNA polymerase zeta with REV7.</text>
</comment>
<dbReference type="InterPro" id="IPR012337">
    <property type="entry name" value="RNaseH-like_sf"/>
</dbReference>
<evidence type="ECO:0000256" key="1">
    <source>
        <dbReference type="ARBA" id="ARBA00001966"/>
    </source>
</evidence>
<feature type="domain" description="DNA-directed DNA polymerase family B exonuclease" evidence="22">
    <location>
        <begin position="630"/>
        <end position="846"/>
    </location>
</feature>
<keyword evidence="5 20" id="KW-0808">Transferase</keyword>
<dbReference type="Pfam" id="PF00136">
    <property type="entry name" value="DNA_pol_B"/>
    <property type="match status" value="1"/>
</dbReference>
<dbReference type="GeneID" id="64855841"/>
<dbReference type="GO" id="GO:0000724">
    <property type="term" value="P:double-strand break repair via homologous recombination"/>
    <property type="evidence" value="ECO:0007669"/>
    <property type="project" value="TreeGrafter"/>
</dbReference>
<dbReference type="Gene3D" id="1.10.132.60">
    <property type="entry name" value="DNA polymerase family B, C-terminal domain"/>
    <property type="match status" value="1"/>
</dbReference>
<evidence type="ECO:0000259" key="22">
    <source>
        <dbReference type="Pfam" id="PF03104"/>
    </source>
</evidence>
<dbReference type="GO" id="GO:0005634">
    <property type="term" value="C:nucleus"/>
    <property type="evidence" value="ECO:0007669"/>
    <property type="project" value="UniProtKB-SubCell"/>
</dbReference>
<dbReference type="GO" id="GO:0003887">
    <property type="term" value="F:DNA-directed DNA polymerase activity"/>
    <property type="evidence" value="ECO:0007669"/>
    <property type="project" value="UniProtKB-KW"/>
</dbReference>
<dbReference type="Pfam" id="PF14260">
    <property type="entry name" value="zf-C4pol"/>
    <property type="match status" value="1"/>
</dbReference>
<evidence type="ECO:0000256" key="12">
    <source>
        <dbReference type="ARBA" id="ARBA00022932"/>
    </source>
</evidence>
<dbReference type="Pfam" id="PF03104">
    <property type="entry name" value="DNA_pol_B_exo1"/>
    <property type="match status" value="1"/>
</dbReference>
<dbReference type="InterPro" id="IPR056435">
    <property type="entry name" value="DPOD/Z_N"/>
</dbReference>
<dbReference type="PROSITE" id="PS00116">
    <property type="entry name" value="DNA_POLYMERASE_B"/>
    <property type="match status" value="1"/>
</dbReference>
<dbReference type="InterPro" id="IPR017964">
    <property type="entry name" value="DNA-dir_DNA_pol_B_CS"/>
</dbReference>
<evidence type="ECO:0000259" key="24">
    <source>
        <dbReference type="Pfam" id="PF24055"/>
    </source>
</evidence>
<dbReference type="GO" id="GO:0042276">
    <property type="term" value="P:error-prone translesion synthesis"/>
    <property type="evidence" value="ECO:0007669"/>
    <property type="project" value="TreeGrafter"/>
</dbReference>
<dbReference type="Gene3D" id="3.90.1600.10">
    <property type="entry name" value="Palm domain of DNA polymerase"/>
    <property type="match status" value="1"/>
</dbReference>
<dbReference type="CDD" id="cd05534">
    <property type="entry name" value="POLBc_zeta"/>
    <property type="match status" value="1"/>
</dbReference>
<dbReference type="InterPro" id="IPR036397">
    <property type="entry name" value="RNaseH_sf"/>
</dbReference>
<keyword evidence="8 20" id="KW-0479">Metal-binding</keyword>
<dbReference type="Pfam" id="PF24065">
    <property type="entry name" value="REV3_N"/>
    <property type="match status" value="1"/>
</dbReference>
<feature type="domain" description="DNA polymerase zeta catalytic subunit N-terminal" evidence="25">
    <location>
        <begin position="24"/>
        <end position="74"/>
    </location>
</feature>
<keyword evidence="12 20" id="KW-0239">DNA-directed DNA polymerase</keyword>
<evidence type="ECO:0000313" key="26">
    <source>
        <dbReference type="EMBL" id="CAB4252707.1"/>
    </source>
</evidence>
<keyword evidence="11 20" id="KW-0862">Zinc</keyword>
<dbReference type="Pfam" id="PF24055">
    <property type="entry name" value="POL3_N"/>
    <property type="match status" value="1"/>
</dbReference>
<dbReference type="SUPFAM" id="SSF56672">
    <property type="entry name" value="DNA/RNA polymerases"/>
    <property type="match status" value="1"/>
</dbReference>
<keyword evidence="10 20" id="KW-0863">Zinc-finger</keyword>
<dbReference type="Gene3D" id="3.30.420.10">
    <property type="entry name" value="Ribonuclease H-like superfamily/Ribonuclease H"/>
    <property type="match status" value="1"/>
</dbReference>
<evidence type="ECO:0000256" key="17">
    <source>
        <dbReference type="ARBA" id="ARBA00023242"/>
    </source>
</evidence>
<dbReference type="Proteomes" id="UP000644660">
    <property type="component" value="Unassembled WGS sequence"/>
</dbReference>
<keyword evidence="14 20" id="KW-0411">Iron-sulfur</keyword>
<dbReference type="InterPro" id="IPR043502">
    <property type="entry name" value="DNA/RNA_pol_sf"/>
</dbReference>
<dbReference type="Gene3D" id="3.30.342.10">
    <property type="entry name" value="DNA Polymerase, chain B, domain 1"/>
    <property type="match status" value="1"/>
</dbReference>
<dbReference type="InterPro" id="IPR006134">
    <property type="entry name" value="DNA-dir_DNA_pol_B_multi_dom"/>
</dbReference>
<keyword evidence="16" id="KW-0234">DNA repair</keyword>
<dbReference type="EMBL" id="CAEFZW010000002">
    <property type="protein sequence ID" value="CAB4252707.1"/>
    <property type="molecule type" value="Genomic_DNA"/>
</dbReference>
<dbReference type="PANTHER" id="PTHR45812">
    <property type="entry name" value="DNA POLYMERASE ZETA CATALYTIC SUBUNIT"/>
    <property type="match status" value="1"/>
</dbReference>
<evidence type="ECO:0000256" key="8">
    <source>
        <dbReference type="ARBA" id="ARBA00022723"/>
    </source>
</evidence>
<comment type="similarity">
    <text evidence="3 20">Belongs to the DNA polymerase type-B family.</text>
</comment>
<comment type="cofactor">
    <cofactor evidence="1 20">
        <name>[4Fe-4S] cluster</name>
        <dbReference type="ChEBI" id="CHEBI:49883"/>
    </cofactor>
</comment>
<feature type="domain" description="DNA polymerase delta/zeta catalytic subunit N-terminal" evidence="24">
    <location>
        <begin position="75"/>
        <end position="165"/>
    </location>
</feature>
<evidence type="ECO:0000256" key="20">
    <source>
        <dbReference type="RuleBase" id="RU000442"/>
    </source>
</evidence>
<dbReference type="FunFam" id="1.10.132.60:FF:000007">
    <property type="entry name" value="DNA polymerase"/>
    <property type="match status" value="1"/>
</dbReference>
<dbReference type="GO" id="GO:0000166">
    <property type="term" value="F:nucleotide binding"/>
    <property type="evidence" value="ECO:0007669"/>
    <property type="project" value="InterPro"/>
</dbReference>
<dbReference type="EC" id="2.7.7.7" evidence="20"/>
<evidence type="ECO:0000256" key="2">
    <source>
        <dbReference type="ARBA" id="ARBA00004123"/>
    </source>
</evidence>
<feature type="domain" description="C4-type zinc-finger of DNA polymerase delta" evidence="23">
    <location>
        <begin position="1401"/>
        <end position="1482"/>
    </location>
</feature>
<feature type="domain" description="DNA-directed DNA polymerase family B multifunctional" evidence="21">
    <location>
        <begin position="914"/>
        <end position="1364"/>
    </location>
</feature>
<dbReference type="GO" id="GO:0051539">
    <property type="term" value="F:4 iron, 4 sulfur cluster binding"/>
    <property type="evidence" value="ECO:0007669"/>
    <property type="project" value="UniProtKB-KW"/>
</dbReference>
<evidence type="ECO:0000256" key="3">
    <source>
        <dbReference type="ARBA" id="ARBA00005755"/>
    </source>
</evidence>
<keyword evidence="27" id="KW-1185">Reference proteome</keyword>
<keyword evidence="17 20" id="KW-0539">Nucleus</keyword>
<comment type="caution">
    <text evidence="26">The sequence shown here is derived from an EMBL/GenBank/DDBJ whole genome shotgun (WGS) entry which is preliminary data.</text>
</comment>
<dbReference type="InterPro" id="IPR030559">
    <property type="entry name" value="PolZ_Rev3"/>
</dbReference>
<dbReference type="InterPro" id="IPR025687">
    <property type="entry name" value="Znf-C4pol"/>
</dbReference>